<evidence type="ECO:0000313" key="3">
    <source>
        <dbReference type="EMBL" id="PWA96235.1"/>
    </source>
</evidence>
<reference evidence="3 4" key="1">
    <citation type="journal article" date="2018" name="Mol. Plant">
        <title>The genome of Artemisia annua provides insight into the evolution of Asteraceae family and artemisinin biosynthesis.</title>
        <authorList>
            <person name="Shen Q."/>
            <person name="Zhang L."/>
            <person name="Liao Z."/>
            <person name="Wang S."/>
            <person name="Yan T."/>
            <person name="Shi P."/>
            <person name="Liu M."/>
            <person name="Fu X."/>
            <person name="Pan Q."/>
            <person name="Wang Y."/>
            <person name="Lv Z."/>
            <person name="Lu X."/>
            <person name="Zhang F."/>
            <person name="Jiang W."/>
            <person name="Ma Y."/>
            <person name="Chen M."/>
            <person name="Hao X."/>
            <person name="Li L."/>
            <person name="Tang Y."/>
            <person name="Lv G."/>
            <person name="Zhou Y."/>
            <person name="Sun X."/>
            <person name="Brodelius P.E."/>
            <person name="Rose J.K.C."/>
            <person name="Tang K."/>
        </authorList>
    </citation>
    <scope>NUCLEOTIDE SEQUENCE [LARGE SCALE GENOMIC DNA]</scope>
    <source>
        <strain evidence="4">cv. Huhao1</strain>
        <tissue evidence="3">Leaf</tissue>
    </source>
</reference>
<comment type="caution">
    <text evidence="3">The sequence shown here is derived from an EMBL/GenBank/DDBJ whole genome shotgun (WGS) entry which is preliminary data.</text>
</comment>
<dbReference type="STRING" id="35608.A0A2U1QE04"/>
<dbReference type="Proteomes" id="UP000245207">
    <property type="component" value="Unassembled WGS sequence"/>
</dbReference>
<sequence>MEFLKEILFLVVLLWYVRRRRNIGRIEQTRDNTSALNGHAYTQELLGGNNTQCQELMRLSRDAYVLLCNHFKEKNWLQDSKHISVEEKMTIFLTTIGHNERFRMIKRRFQHSSRTIHDCFHEVREGMMEFSKEVIRPTSYEPNPNMSDRLRTLRETFPSIFNNEEEFEGHVEEAADGTQWGNQSNQYMANLRDEIANGL</sequence>
<evidence type="ECO:0000259" key="2">
    <source>
        <dbReference type="Pfam" id="PF26138"/>
    </source>
</evidence>
<accession>A0A2U1QE04</accession>
<evidence type="ECO:0000256" key="1">
    <source>
        <dbReference type="SAM" id="SignalP"/>
    </source>
</evidence>
<dbReference type="AlphaFoldDB" id="A0A2U1QE04"/>
<dbReference type="EMBL" id="PKPP01000189">
    <property type="protein sequence ID" value="PWA96235.1"/>
    <property type="molecule type" value="Genomic_DNA"/>
</dbReference>
<dbReference type="InterPro" id="IPR058353">
    <property type="entry name" value="DUF8040"/>
</dbReference>
<feature type="signal peptide" evidence="1">
    <location>
        <begin position="1"/>
        <end position="19"/>
    </location>
</feature>
<dbReference type="InterPro" id="IPR045249">
    <property type="entry name" value="HARBI1-like"/>
</dbReference>
<proteinExistence type="predicted"/>
<dbReference type="PANTHER" id="PTHR22930">
    <property type="match status" value="1"/>
</dbReference>
<gene>
    <name evidence="3" type="ORF">CTI12_AA042130</name>
</gene>
<feature type="chain" id="PRO_5015445004" description="DUF8040 domain-containing protein" evidence="1">
    <location>
        <begin position="20"/>
        <end position="199"/>
    </location>
</feature>
<dbReference type="OrthoDB" id="1721331at2759"/>
<dbReference type="PANTHER" id="PTHR22930:SF265">
    <property type="entry name" value="MYB_SANT-LIKE DOMAIN, HARBINGER TRANSPOSASE-DERIVED NUCLEASE DOMAIN-CONTAINING PROTEIN"/>
    <property type="match status" value="1"/>
</dbReference>
<feature type="domain" description="DUF8040" evidence="2">
    <location>
        <begin position="33"/>
        <end position="128"/>
    </location>
</feature>
<dbReference type="Pfam" id="PF26138">
    <property type="entry name" value="DUF8040"/>
    <property type="match status" value="1"/>
</dbReference>
<protein>
    <recommendedName>
        <fullName evidence="2">DUF8040 domain-containing protein</fullName>
    </recommendedName>
</protein>
<keyword evidence="4" id="KW-1185">Reference proteome</keyword>
<name>A0A2U1QE04_ARTAN</name>
<organism evidence="3 4">
    <name type="scientific">Artemisia annua</name>
    <name type="common">Sweet wormwood</name>
    <dbReference type="NCBI Taxonomy" id="35608"/>
    <lineage>
        <taxon>Eukaryota</taxon>
        <taxon>Viridiplantae</taxon>
        <taxon>Streptophyta</taxon>
        <taxon>Embryophyta</taxon>
        <taxon>Tracheophyta</taxon>
        <taxon>Spermatophyta</taxon>
        <taxon>Magnoliopsida</taxon>
        <taxon>eudicotyledons</taxon>
        <taxon>Gunneridae</taxon>
        <taxon>Pentapetalae</taxon>
        <taxon>asterids</taxon>
        <taxon>campanulids</taxon>
        <taxon>Asterales</taxon>
        <taxon>Asteraceae</taxon>
        <taxon>Asteroideae</taxon>
        <taxon>Anthemideae</taxon>
        <taxon>Artemisiinae</taxon>
        <taxon>Artemisia</taxon>
    </lineage>
</organism>
<keyword evidence="1" id="KW-0732">Signal</keyword>
<evidence type="ECO:0000313" key="4">
    <source>
        <dbReference type="Proteomes" id="UP000245207"/>
    </source>
</evidence>